<name>A0A151GV41_DRECN</name>
<feature type="compositionally biased region" description="Basic residues" evidence="1">
    <location>
        <begin position="71"/>
        <end position="85"/>
    </location>
</feature>
<dbReference type="GeneID" id="63714716"/>
<proteinExistence type="predicted"/>
<gene>
    <name evidence="2" type="ORF">DCS_02073</name>
</gene>
<dbReference type="Proteomes" id="UP000076580">
    <property type="component" value="Chromosome 01"/>
</dbReference>
<organism evidence="2 3">
    <name type="scientific">Drechmeria coniospora</name>
    <name type="common">Nematophagous fungus</name>
    <name type="synonym">Meria coniospora</name>
    <dbReference type="NCBI Taxonomy" id="98403"/>
    <lineage>
        <taxon>Eukaryota</taxon>
        <taxon>Fungi</taxon>
        <taxon>Dikarya</taxon>
        <taxon>Ascomycota</taxon>
        <taxon>Pezizomycotina</taxon>
        <taxon>Sordariomycetes</taxon>
        <taxon>Hypocreomycetidae</taxon>
        <taxon>Hypocreales</taxon>
        <taxon>Ophiocordycipitaceae</taxon>
        <taxon>Drechmeria</taxon>
    </lineage>
</organism>
<feature type="compositionally biased region" description="Polar residues" evidence="1">
    <location>
        <begin position="52"/>
        <end position="63"/>
    </location>
</feature>
<reference evidence="2 3" key="1">
    <citation type="journal article" date="2016" name="Sci. Rep.">
        <title>Insights into Adaptations to a Near-Obligate Nematode Endoparasitic Lifestyle from the Finished Genome of Drechmeria coniospora.</title>
        <authorList>
            <person name="Zhang L."/>
            <person name="Zhou Z."/>
            <person name="Guo Q."/>
            <person name="Fokkens L."/>
            <person name="Miskei M."/>
            <person name="Pocsi I."/>
            <person name="Zhang W."/>
            <person name="Chen M."/>
            <person name="Wang L."/>
            <person name="Sun Y."/>
            <person name="Donzelli B.G."/>
            <person name="Gibson D.M."/>
            <person name="Nelson D.R."/>
            <person name="Luo J.G."/>
            <person name="Rep M."/>
            <person name="Liu H."/>
            <person name="Yang S."/>
            <person name="Wang J."/>
            <person name="Krasnoff S.B."/>
            <person name="Xu Y."/>
            <person name="Molnar I."/>
            <person name="Lin M."/>
        </authorList>
    </citation>
    <scope>NUCLEOTIDE SEQUENCE [LARGE SCALE GENOMIC DNA]</scope>
    <source>
        <strain evidence="2 3">ARSEF 6962</strain>
    </source>
</reference>
<dbReference type="InParanoid" id="A0A151GV41"/>
<evidence type="ECO:0000313" key="3">
    <source>
        <dbReference type="Proteomes" id="UP000076580"/>
    </source>
</evidence>
<keyword evidence="3" id="KW-1185">Reference proteome</keyword>
<dbReference type="AlphaFoldDB" id="A0A151GV41"/>
<evidence type="ECO:0000256" key="1">
    <source>
        <dbReference type="SAM" id="MobiDB-lite"/>
    </source>
</evidence>
<accession>A0A151GV41</accession>
<evidence type="ECO:0000313" key="2">
    <source>
        <dbReference type="EMBL" id="KYK60933.1"/>
    </source>
</evidence>
<dbReference type="RefSeq" id="XP_040660285.1">
    <property type="nucleotide sequence ID" value="XM_040799402.1"/>
</dbReference>
<feature type="region of interest" description="Disordered" evidence="1">
    <location>
        <begin position="1"/>
        <end position="85"/>
    </location>
</feature>
<protein>
    <submittedName>
        <fullName evidence="2">Uncharacterized protein</fullName>
    </submittedName>
</protein>
<comment type="caution">
    <text evidence="2">The sequence shown here is derived from an EMBL/GenBank/DDBJ whole genome shotgun (WGS) entry which is preliminary data.</text>
</comment>
<sequence length="118" mass="13024">MTGARSKAQLPPEPPPPVDGSGGKKRMDGLPAQLPKMDFTLPRQADDRVQDLSISHGISSSPTFLGPSGAHGRRPRPVSSHRRPYVNRSSWWPVVKAPDERLWPTRRSDARPSCHSMP</sequence>
<dbReference type="EMBL" id="LAYC01000001">
    <property type="protein sequence ID" value="KYK60933.1"/>
    <property type="molecule type" value="Genomic_DNA"/>
</dbReference>